<dbReference type="Proteomes" id="UP000735302">
    <property type="component" value="Unassembled WGS sequence"/>
</dbReference>
<gene>
    <name evidence="1" type="ORF">PoB_001583200</name>
</gene>
<keyword evidence="2" id="KW-1185">Reference proteome</keyword>
<accession>A0AAV3Z2A8</accession>
<reference evidence="1 2" key="1">
    <citation type="journal article" date="2021" name="Elife">
        <title>Chloroplast acquisition without the gene transfer in kleptoplastic sea slugs, Plakobranchus ocellatus.</title>
        <authorList>
            <person name="Maeda T."/>
            <person name="Takahashi S."/>
            <person name="Yoshida T."/>
            <person name="Shimamura S."/>
            <person name="Takaki Y."/>
            <person name="Nagai Y."/>
            <person name="Toyoda A."/>
            <person name="Suzuki Y."/>
            <person name="Arimoto A."/>
            <person name="Ishii H."/>
            <person name="Satoh N."/>
            <person name="Nishiyama T."/>
            <person name="Hasebe M."/>
            <person name="Maruyama T."/>
            <person name="Minagawa J."/>
            <person name="Obokata J."/>
            <person name="Shigenobu S."/>
        </authorList>
    </citation>
    <scope>NUCLEOTIDE SEQUENCE [LARGE SCALE GENOMIC DNA]</scope>
</reference>
<evidence type="ECO:0000313" key="2">
    <source>
        <dbReference type="Proteomes" id="UP000735302"/>
    </source>
</evidence>
<dbReference type="EMBL" id="BLXT01001930">
    <property type="protein sequence ID" value="GFN89326.1"/>
    <property type="molecule type" value="Genomic_DNA"/>
</dbReference>
<evidence type="ECO:0000313" key="1">
    <source>
        <dbReference type="EMBL" id="GFN89326.1"/>
    </source>
</evidence>
<sequence length="143" mass="15373">MNISELSPSSGLQILNLRRCSSPVKSYLFINAFFIASYSRACGSRPWHSRSRPVRSALSDLAPFSQGHWLIAANLSNLVSQLSKSSFPFTKLSNLGNLARASVPPVVLASGSTCRLITGIRTFLLSASLSLPLSARFASSLIS</sequence>
<name>A0AAV3Z2A8_9GAST</name>
<protein>
    <submittedName>
        <fullName evidence="1">Uncharacterized protein</fullName>
    </submittedName>
</protein>
<organism evidence="1 2">
    <name type="scientific">Plakobranchus ocellatus</name>
    <dbReference type="NCBI Taxonomy" id="259542"/>
    <lineage>
        <taxon>Eukaryota</taxon>
        <taxon>Metazoa</taxon>
        <taxon>Spiralia</taxon>
        <taxon>Lophotrochozoa</taxon>
        <taxon>Mollusca</taxon>
        <taxon>Gastropoda</taxon>
        <taxon>Heterobranchia</taxon>
        <taxon>Euthyneura</taxon>
        <taxon>Panpulmonata</taxon>
        <taxon>Sacoglossa</taxon>
        <taxon>Placobranchoidea</taxon>
        <taxon>Plakobranchidae</taxon>
        <taxon>Plakobranchus</taxon>
    </lineage>
</organism>
<comment type="caution">
    <text evidence="1">The sequence shown here is derived from an EMBL/GenBank/DDBJ whole genome shotgun (WGS) entry which is preliminary data.</text>
</comment>
<proteinExistence type="predicted"/>
<dbReference type="AlphaFoldDB" id="A0AAV3Z2A8"/>